<accession>A0A077ZLB2</accession>
<dbReference type="STRING" id="36087.A0A077ZLB2"/>
<dbReference type="GO" id="GO:0003723">
    <property type="term" value="F:RNA binding"/>
    <property type="evidence" value="ECO:0007669"/>
    <property type="project" value="UniProtKB-UniRule"/>
</dbReference>
<evidence type="ECO:0000256" key="10">
    <source>
        <dbReference type="RuleBase" id="RU003515"/>
    </source>
</evidence>
<evidence type="ECO:0000256" key="1">
    <source>
        <dbReference type="ARBA" id="ARBA00000077"/>
    </source>
</evidence>
<dbReference type="GO" id="GO:0006298">
    <property type="term" value="P:mismatch repair"/>
    <property type="evidence" value="ECO:0007669"/>
    <property type="project" value="TreeGrafter"/>
</dbReference>
<dbReference type="PROSITE" id="PS51975">
    <property type="entry name" value="RNASE_H_2"/>
    <property type="match status" value="1"/>
</dbReference>
<proteinExistence type="inferred from homology"/>
<dbReference type="GO" id="GO:0046872">
    <property type="term" value="F:metal ion binding"/>
    <property type="evidence" value="ECO:0007669"/>
    <property type="project" value="UniProtKB-KW"/>
</dbReference>
<dbReference type="FunFam" id="1.10.10.460:FF:000001">
    <property type="entry name" value="Ribonuclease"/>
    <property type="match status" value="1"/>
</dbReference>
<evidence type="ECO:0000256" key="9">
    <source>
        <dbReference type="PROSITE-ProRule" id="PRU01319"/>
    </source>
</evidence>
<evidence type="ECO:0000313" key="12">
    <source>
        <dbReference type="EMBL" id="CDW60519.1"/>
    </source>
</evidence>
<dbReference type="InterPro" id="IPR012337">
    <property type="entry name" value="RNaseH-like_sf"/>
</dbReference>
<keyword evidence="13" id="KW-1185">Reference proteome</keyword>
<keyword evidence="7 9" id="KW-0378">Hydrolase</keyword>
<evidence type="ECO:0000256" key="4">
    <source>
        <dbReference type="ARBA" id="ARBA00022722"/>
    </source>
</evidence>
<dbReference type="InterPro" id="IPR004649">
    <property type="entry name" value="RNase_H2_suA"/>
</dbReference>
<dbReference type="Pfam" id="PF01351">
    <property type="entry name" value="RNase_HII"/>
    <property type="match status" value="1"/>
</dbReference>
<keyword evidence="6 9" id="KW-0255">Endonuclease</keyword>
<evidence type="ECO:0000259" key="11">
    <source>
        <dbReference type="PROSITE" id="PS51975"/>
    </source>
</evidence>
<feature type="binding site" evidence="9">
    <location>
        <position position="27"/>
    </location>
    <ligand>
        <name>a divalent metal cation</name>
        <dbReference type="ChEBI" id="CHEBI:60240"/>
    </ligand>
</feature>
<comment type="function">
    <text evidence="10">Endonuclease that specifically degrades the RNA of RNA-DNA hybrids.</text>
</comment>
<reference evidence="12" key="2">
    <citation type="submission" date="2014-03" db="EMBL/GenBank/DDBJ databases">
        <title>The whipworm genome and dual-species transcriptomics of an intimate host-pathogen interaction.</title>
        <authorList>
            <person name="Foth B.J."/>
            <person name="Tsai I.J."/>
            <person name="Reid A.J."/>
            <person name="Bancroft A.J."/>
            <person name="Nichol S."/>
            <person name="Tracey A."/>
            <person name="Holroyd N."/>
            <person name="Cotton J.A."/>
            <person name="Stanley E.J."/>
            <person name="Zarowiecki M."/>
            <person name="Liu J.Z."/>
            <person name="Huckvale T."/>
            <person name="Cooper P.J."/>
            <person name="Grencis R.K."/>
            <person name="Berriman M."/>
        </authorList>
    </citation>
    <scope>NUCLEOTIDE SEQUENCE [LARGE SCALE GENOMIC DNA]</scope>
</reference>
<dbReference type="AlphaFoldDB" id="A0A077ZLB2"/>
<dbReference type="FunFam" id="3.30.420.10:FF:000016">
    <property type="entry name" value="Ribonuclease"/>
    <property type="match status" value="1"/>
</dbReference>
<comment type="function">
    <text evidence="8">Catalytic subunit of RNase HII, an endonuclease that specifically degrades the RNA of RNA:DNA hybrids. Participates in DNA replication, possibly by mediating the removal of lagging-strand Okazaki fragment RNA primers during DNA replication. Mediates the excision of single ribonucleotides from DNA:RNA duplexes.</text>
</comment>
<comment type="similarity">
    <text evidence="3">Belongs to the RNase HII family. Eukaryotic subfamily.</text>
</comment>
<dbReference type="GO" id="GO:0032299">
    <property type="term" value="C:ribonuclease H2 complex"/>
    <property type="evidence" value="ECO:0007669"/>
    <property type="project" value="TreeGrafter"/>
</dbReference>
<gene>
    <name evidence="12" type="ORF">TTRE_0000890501</name>
</gene>
<dbReference type="Gene3D" id="3.30.420.10">
    <property type="entry name" value="Ribonuclease H-like superfamily/Ribonuclease H"/>
    <property type="match status" value="1"/>
</dbReference>
<keyword evidence="4 9" id="KW-0540">Nuclease</keyword>
<organism evidence="12 13">
    <name type="scientific">Trichuris trichiura</name>
    <name type="common">Whipworm</name>
    <name type="synonym">Trichocephalus trichiurus</name>
    <dbReference type="NCBI Taxonomy" id="36087"/>
    <lineage>
        <taxon>Eukaryota</taxon>
        <taxon>Metazoa</taxon>
        <taxon>Ecdysozoa</taxon>
        <taxon>Nematoda</taxon>
        <taxon>Enoplea</taxon>
        <taxon>Dorylaimia</taxon>
        <taxon>Trichinellida</taxon>
        <taxon>Trichuridae</taxon>
        <taxon>Trichuris</taxon>
    </lineage>
</organism>
<comment type="cofactor">
    <cofactor evidence="2">
        <name>Mg(2+)</name>
        <dbReference type="ChEBI" id="CHEBI:18420"/>
    </cofactor>
</comment>
<dbReference type="NCBIfam" id="TIGR00729">
    <property type="entry name" value="ribonuclease HII"/>
    <property type="match status" value="1"/>
</dbReference>
<feature type="binding site" evidence="9">
    <location>
        <position position="26"/>
    </location>
    <ligand>
        <name>a divalent metal cation</name>
        <dbReference type="ChEBI" id="CHEBI:60240"/>
    </ligand>
</feature>
<dbReference type="PANTHER" id="PTHR10954:SF7">
    <property type="entry name" value="RIBONUCLEASE H2 SUBUNIT A"/>
    <property type="match status" value="1"/>
</dbReference>
<dbReference type="CDD" id="cd07181">
    <property type="entry name" value="RNase_HII_eukaryota_like"/>
    <property type="match status" value="1"/>
</dbReference>
<comment type="catalytic activity">
    <reaction evidence="1 9 10">
        <text>Endonucleolytic cleavage to 5'-phosphomonoester.</text>
        <dbReference type="EC" id="3.1.26.4"/>
    </reaction>
</comment>
<dbReference type="InterPro" id="IPR036397">
    <property type="entry name" value="RNaseH_sf"/>
</dbReference>
<dbReference type="Gene3D" id="1.10.10.460">
    <property type="entry name" value="Ribonuclease hii. Domain 2"/>
    <property type="match status" value="1"/>
</dbReference>
<keyword evidence="5 9" id="KW-0479">Metal-binding</keyword>
<dbReference type="Proteomes" id="UP000030665">
    <property type="component" value="Unassembled WGS sequence"/>
</dbReference>
<feature type="domain" description="RNase H type-2" evidence="11">
    <location>
        <begin position="20"/>
        <end position="244"/>
    </location>
</feature>
<dbReference type="InterPro" id="IPR023160">
    <property type="entry name" value="RNase_HII_hlx-loop-hlx_cap_dom"/>
</dbReference>
<evidence type="ECO:0000256" key="2">
    <source>
        <dbReference type="ARBA" id="ARBA00001946"/>
    </source>
</evidence>
<name>A0A077ZLB2_TRITR</name>
<evidence type="ECO:0000256" key="6">
    <source>
        <dbReference type="ARBA" id="ARBA00022759"/>
    </source>
</evidence>
<protein>
    <recommendedName>
        <fullName evidence="10">Ribonuclease</fullName>
        <ecNumber evidence="10">3.1.26.4</ecNumber>
    </recommendedName>
</protein>
<evidence type="ECO:0000256" key="7">
    <source>
        <dbReference type="ARBA" id="ARBA00022801"/>
    </source>
</evidence>
<dbReference type="EMBL" id="HG807162">
    <property type="protein sequence ID" value="CDW60519.1"/>
    <property type="molecule type" value="Genomic_DNA"/>
</dbReference>
<reference evidence="12" key="1">
    <citation type="submission" date="2014-01" db="EMBL/GenBank/DDBJ databases">
        <authorList>
            <person name="Aslett M."/>
        </authorList>
    </citation>
    <scope>NUCLEOTIDE SEQUENCE</scope>
</reference>
<dbReference type="PANTHER" id="PTHR10954">
    <property type="entry name" value="RIBONUCLEASE H2 SUBUNIT A"/>
    <property type="match status" value="1"/>
</dbReference>
<dbReference type="GO" id="GO:0043137">
    <property type="term" value="P:DNA replication, removal of RNA primer"/>
    <property type="evidence" value="ECO:0007669"/>
    <property type="project" value="TreeGrafter"/>
</dbReference>
<evidence type="ECO:0000256" key="3">
    <source>
        <dbReference type="ARBA" id="ARBA00007058"/>
    </source>
</evidence>
<feature type="binding site" evidence="9">
    <location>
        <position position="135"/>
    </location>
    <ligand>
        <name>a divalent metal cation</name>
        <dbReference type="ChEBI" id="CHEBI:60240"/>
    </ligand>
</feature>
<dbReference type="GO" id="GO:0004523">
    <property type="term" value="F:RNA-DNA hybrid ribonuclease activity"/>
    <property type="evidence" value="ECO:0007669"/>
    <property type="project" value="UniProtKB-UniRule"/>
</dbReference>
<sequence length="292" mass="32539">MSDDHKLIMSRSADFLRGKSCTLGIDEAGRGPVLGPMVYAVGICETTELGRLEVLKVKDSKQLTEETRCSIFEKLATDHSDVFGYGLKILSAAFISKAMLARVKYNLNDISHDAAIELIEVALKNDIVVEKVYVDTVGPAESYARKLSTRFPLLDIVVSKKADSLYPIVSAASICAKVTRDRQLRDDFKEIIDAGICVGSGYPSVPDPATVEYLQTSVDPVFGFNSFVRFSWSTAKELLRKKAVSVIWEDDEEESKPTGDIRTFFAGKDESKSRKRKYVFFEERSIESVTEF</sequence>
<dbReference type="OrthoDB" id="7462577at2759"/>
<dbReference type="EC" id="3.1.26.4" evidence="10"/>
<dbReference type="InterPro" id="IPR001352">
    <property type="entry name" value="RNase_HII/HIII"/>
</dbReference>
<comment type="cofactor">
    <cofactor evidence="9">
        <name>Mn(2+)</name>
        <dbReference type="ChEBI" id="CHEBI:29035"/>
    </cofactor>
    <cofactor evidence="9">
        <name>Mg(2+)</name>
        <dbReference type="ChEBI" id="CHEBI:18420"/>
    </cofactor>
    <text evidence="9">Manganese or magnesium. Binds 1 divalent metal ion per monomer in the absence of substrate. May bind a second metal ion after substrate binding.</text>
</comment>
<evidence type="ECO:0000313" key="13">
    <source>
        <dbReference type="Proteomes" id="UP000030665"/>
    </source>
</evidence>
<evidence type="ECO:0000256" key="5">
    <source>
        <dbReference type="ARBA" id="ARBA00022723"/>
    </source>
</evidence>
<dbReference type="SUPFAM" id="SSF53098">
    <property type="entry name" value="Ribonuclease H-like"/>
    <property type="match status" value="1"/>
</dbReference>
<dbReference type="InterPro" id="IPR024567">
    <property type="entry name" value="RNase_HII/HIII_dom"/>
</dbReference>
<evidence type="ECO:0000256" key="8">
    <source>
        <dbReference type="ARBA" id="ARBA00024981"/>
    </source>
</evidence>